<dbReference type="OrthoDB" id="433681at2"/>
<feature type="domain" description="Glycosyltransferase subfamily 4-like N-terminal" evidence="2">
    <location>
        <begin position="28"/>
        <end position="204"/>
    </location>
</feature>
<gene>
    <name evidence="3" type="ordered locus">Dret_1181</name>
</gene>
<dbReference type="AlphaFoldDB" id="C8X1P7"/>
<dbReference type="STRING" id="485915.Dret_1181"/>
<name>C8X1P7_DESRD</name>
<dbReference type="Pfam" id="PF00534">
    <property type="entry name" value="Glycos_transf_1"/>
    <property type="match status" value="1"/>
</dbReference>
<dbReference type="InterPro" id="IPR050194">
    <property type="entry name" value="Glycosyltransferase_grp1"/>
</dbReference>
<dbReference type="CAZy" id="GT4">
    <property type="family name" value="Glycosyltransferase Family 4"/>
</dbReference>
<dbReference type="KEGG" id="drt:Dret_1181"/>
<dbReference type="HOGENOM" id="CLU_009583_2_4_7"/>
<dbReference type="PANTHER" id="PTHR45947">
    <property type="entry name" value="SULFOQUINOVOSYL TRANSFERASE SQD2"/>
    <property type="match status" value="1"/>
</dbReference>
<dbReference type="GO" id="GO:0016757">
    <property type="term" value="F:glycosyltransferase activity"/>
    <property type="evidence" value="ECO:0007669"/>
    <property type="project" value="InterPro"/>
</dbReference>
<dbReference type="SUPFAM" id="SSF53756">
    <property type="entry name" value="UDP-Glycosyltransferase/glycogen phosphorylase"/>
    <property type="match status" value="1"/>
</dbReference>
<keyword evidence="3" id="KW-0808">Transferase</keyword>
<dbReference type="EMBL" id="CP001734">
    <property type="protein sequence ID" value="ACV68469.1"/>
    <property type="molecule type" value="Genomic_DNA"/>
</dbReference>
<keyword evidence="4" id="KW-1185">Reference proteome</keyword>
<dbReference type="eggNOG" id="COG0438">
    <property type="taxonomic scope" value="Bacteria"/>
</dbReference>
<dbReference type="Pfam" id="PF13439">
    <property type="entry name" value="Glyco_transf_4"/>
    <property type="match status" value="1"/>
</dbReference>
<dbReference type="InterPro" id="IPR028098">
    <property type="entry name" value="Glyco_trans_4-like_N"/>
</dbReference>
<proteinExistence type="predicted"/>
<sequence>MSSNNYGRILCLTSNFPRWEGDSTPLFILNLAKDLQSLGWTVDVLAPHAPGAAKKERIQGLQVERFQYWWPAVRQNICYQGGALVNLRKNKAVFSKLPFFLFFEWEALYHRLLSRKYDLVHSHWLLPQGFIGAMATRLAWVPHVVTIHGGDVFGLQQKIFTPFKRFALKQADTVTVNSSATQQAVESLTPGLKNVRRISMGVDLPEASQEDTKVQSLRREYKQGKGPLIVFVGRVVEEKGIEDLIRAVPLIVKKCLDVQVLVVGEGQDRPALEKLVSNLGLTDRISFTGWVKAEKVPTYLAAADVFVGPSRQASDGWVEAQGLTFLEAMSVGTPVVATRSGGIVDSVIHEQTGLLVEERSPSQIAEAVLRLVLDQALSQKLKTLGRKLVENEYSRGETVAQFSDIYRSLISKKVKQSQL</sequence>
<organism evidence="3 4">
    <name type="scientific">Desulfohalobium retbaense (strain ATCC 49708 / DSM 5692 / JCM 16813 / HR100)</name>
    <dbReference type="NCBI Taxonomy" id="485915"/>
    <lineage>
        <taxon>Bacteria</taxon>
        <taxon>Pseudomonadati</taxon>
        <taxon>Thermodesulfobacteriota</taxon>
        <taxon>Desulfovibrionia</taxon>
        <taxon>Desulfovibrionales</taxon>
        <taxon>Desulfohalobiaceae</taxon>
        <taxon>Desulfohalobium</taxon>
    </lineage>
</organism>
<evidence type="ECO:0000313" key="4">
    <source>
        <dbReference type="Proteomes" id="UP000001052"/>
    </source>
</evidence>
<dbReference type="InterPro" id="IPR001296">
    <property type="entry name" value="Glyco_trans_1"/>
</dbReference>
<dbReference type="RefSeq" id="WP_015751616.1">
    <property type="nucleotide sequence ID" value="NC_013223.1"/>
</dbReference>
<feature type="domain" description="Glycosyl transferase family 1" evidence="1">
    <location>
        <begin position="222"/>
        <end position="387"/>
    </location>
</feature>
<dbReference type="PANTHER" id="PTHR45947:SF3">
    <property type="entry name" value="SULFOQUINOVOSYL TRANSFERASE SQD2"/>
    <property type="match status" value="1"/>
</dbReference>
<accession>C8X1P7</accession>
<evidence type="ECO:0000259" key="1">
    <source>
        <dbReference type="Pfam" id="PF00534"/>
    </source>
</evidence>
<evidence type="ECO:0000313" key="3">
    <source>
        <dbReference type="EMBL" id="ACV68469.1"/>
    </source>
</evidence>
<evidence type="ECO:0000259" key="2">
    <source>
        <dbReference type="Pfam" id="PF13439"/>
    </source>
</evidence>
<dbReference type="Gene3D" id="3.40.50.2000">
    <property type="entry name" value="Glycogen Phosphorylase B"/>
    <property type="match status" value="2"/>
</dbReference>
<reference evidence="3 4" key="2">
    <citation type="journal article" date="2010" name="Stand. Genomic Sci.">
        <title>Complete genome sequence of Desulfohalobium retbaense type strain (HR(100)).</title>
        <authorList>
            <person name="Spring S."/>
            <person name="Nolan M."/>
            <person name="Lapidus A."/>
            <person name="Glavina Del Rio T."/>
            <person name="Copeland A."/>
            <person name="Tice H."/>
            <person name="Cheng J.F."/>
            <person name="Lucas S."/>
            <person name="Land M."/>
            <person name="Chen F."/>
            <person name="Bruce D."/>
            <person name="Goodwin L."/>
            <person name="Pitluck S."/>
            <person name="Ivanova N."/>
            <person name="Mavromatis K."/>
            <person name="Mikhailova N."/>
            <person name="Pati A."/>
            <person name="Chen A."/>
            <person name="Palaniappan K."/>
            <person name="Hauser L."/>
            <person name="Chang Y.J."/>
            <person name="Jeffries C.D."/>
            <person name="Munk C."/>
            <person name="Kiss H."/>
            <person name="Chain P."/>
            <person name="Han C."/>
            <person name="Brettin T."/>
            <person name="Detter J.C."/>
            <person name="Schuler E."/>
            <person name="Goker M."/>
            <person name="Rohde M."/>
            <person name="Bristow J."/>
            <person name="Eisen J.A."/>
            <person name="Markowitz V."/>
            <person name="Hugenholtz P."/>
            <person name="Kyrpides N.C."/>
            <person name="Klenk H.P."/>
        </authorList>
    </citation>
    <scope>NUCLEOTIDE SEQUENCE [LARGE SCALE GENOMIC DNA]</scope>
    <source>
        <strain evidence="3 4">DSM 5692</strain>
    </source>
</reference>
<protein>
    <submittedName>
        <fullName evidence="3">Glycosyl transferase group 1</fullName>
    </submittedName>
</protein>
<reference evidence="4" key="1">
    <citation type="submission" date="2009-09" db="EMBL/GenBank/DDBJ databases">
        <title>The complete chromosome of Desulfohalobium retbaense DSM 5692.</title>
        <authorList>
            <consortium name="US DOE Joint Genome Institute (JGI-PGF)"/>
            <person name="Lucas S."/>
            <person name="Copeland A."/>
            <person name="Lapidus A."/>
            <person name="Glavina del Rio T."/>
            <person name="Dalin E."/>
            <person name="Tice H."/>
            <person name="Bruce D."/>
            <person name="Goodwin L."/>
            <person name="Pitluck S."/>
            <person name="Kyrpides N."/>
            <person name="Mavromatis K."/>
            <person name="Ivanova N."/>
            <person name="Mikhailova N."/>
            <person name="Munk A.C."/>
            <person name="Brettin T."/>
            <person name="Detter J.C."/>
            <person name="Han C."/>
            <person name="Tapia R."/>
            <person name="Larimer F."/>
            <person name="Land M."/>
            <person name="Hauser L."/>
            <person name="Markowitz V."/>
            <person name="Cheng J.-F."/>
            <person name="Hugenholtz P."/>
            <person name="Woyke T."/>
            <person name="Wu D."/>
            <person name="Spring S."/>
            <person name="Klenk H.-P."/>
            <person name="Eisen J.A."/>
        </authorList>
    </citation>
    <scope>NUCLEOTIDE SEQUENCE [LARGE SCALE GENOMIC DNA]</scope>
    <source>
        <strain evidence="4">DSM 5692</strain>
    </source>
</reference>
<dbReference type="Proteomes" id="UP000001052">
    <property type="component" value="Chromosome"/>
</dbReference>